<accession>A0A8K0VAV5</accession>
<evidence type="ECO:0000256" key="1">
    <source>
        <dbReference type="SAM" id="Phobius"/>
    </source>
</evidence>
<evidence type="ECO:0000313" key="2">
    <source>
        <dbReference type="EMBL" id="MBL4918296.1"/>
    </source>
</evidence>
<keyword evidence="3" id="KW-1185">Reference proteome</keyword>
<dbReference type="EMBL" id="JAESVN010000005">
    <property type="protein sequence ID" value="MBL4918296.1"/>
    <property type="molecule type" value="Genomic_DNA"/>
</dbReference>
<feature type="transmembrane region" description="Helical" evidence="1">
    <location>
        <begin position="133"/>
        <end position="156"/>
    </location>
</feature>
<dbReference type="AlphaFoldDB" id="A0A8K0VAV5"/>
<dbReference type="InterPro" id="IPR021737">
    <property type="entry name" value="Phage_phiKZ_Orf197"/>
</dbReference>
<protein>
    <submittedName>
        <fullName evidence="2">DUF3307 domain-containing protein</fullName>
    </submittedName>
</protein>
<organism evidence="2 3">
    <name type="scientific">Szabonella alba</name>
    <dbReference type="NCBI Taxonomy" id="2804194"/>
    <lineage>
        <taxon>Bacteria</taxon>
        <taxon>Pseudomonadati</taxon>
        <taxon>Pseudomonadota</taxon>
        <taxon>Alphaproteobacteria</taxon>
        <taxon>Rhodobacterales</taxon>
        <taxon>Paracoccaceae</taxon>
        <taxon>Szabonella</taxon>
    </lineage>
</organism>
<name>A0A8K0VAV5_9RHOB</name>
<evidence type="ECO:0000313" key="3">
    <source>
        <dbReference type="Proteomes" id="UP000648908"/>
    </source>
</evidence>
<gene>
    <name evidence="2" type="ORF">JL811_13790</name>
</gene>
<feature type="transmembrane region" description="Helical" evidence="1">
    <location>
        <begin position="86"/>
        <end position="113"/>
    </location>
</feature>
<feature type="transmembrane region" description="Helical" evidence="1">
    <location>
        <begin position="39"/>
        <end position="65"/>
    </location>
</feature>
<reference evidence="2" key="1">
    <citation type="submission" date="2021-01" db="EMBL/GenBank/DDBJ databases">
        <title>Tabrizicola alba sp. nov. a motile alkaliphilic bacterium isolated from a soda lake.</title>
        <authorList>
            <person name="Szuroczki S."/>
            <person name="Abbaszade G."/>
            <person name="Schumann P."/>
            <person name="Toth E."/>
        </authorList>
    </citation>
    <scope>NUCLEOTIDE SEQUENCE</scope>
    <source>
        <strain evidence="2">DMG-N-6</strain>
    </source>
</reference>
<dbReference type="RefSeq" id="WP_202689281.1">
    <property type="nucleotide sequence ID" value="NZ_JAESVN010000005.1"/>
</dbReference>
<keyword evidence="1" id="KW-1133">Transmembrane helix</keyword>
<comment type="caution">
    <text evidence="2">The sequence shown here is derived from an EMBL/GenBank/DDBJ whole genome shotgun (WGS) entry which is preliminary data.</text>
</comment>
<feature type="transmembrane region" description="Helical" evidence="1">
    <location>
        <begin position="195"/>
        <end position="214"/>
    </location>
</feature>
<dbReference type="Pfam" id="PF11750">
    <property type="entry name" value="DUF3307"/>
    <property type="match status" value="1"/>
</dbReference>
<dbReference type="Proteomes" id="UP000648908">
    <property type="component" value="Unassembled WGS sequence"/>
</dbReference>
<proteinExistence type="predicted"/>
<sequence length="265" mass="27576">MTETFAALLLAHVLADFIFQTRAMVAAKHRSVPMLAHGVIVLVTAIVTTGSLHPALLALAVLHLLIDLIRTHLAPRHAHRFGAGPLSVFLADQALHLLTLAVVALAVPGLYAAGLWGQSPPAFLPDLTLLPGLMALLAGLILATRAGGFAVGFLMAPWSADLSRLAQDRPPGDMPRPSEGLLNAGQAIGLLERGLIFLLVLTGQPAGIGFLIAAKSVLRFGTVGNDRAVSEYVIIGTLASFGWAIAAAHLTVLLLAPLGISLPNP</sequence>
<keyword evidence="1" id="KW-0472">Membrane</keyword>
<keyword evidence="1" id="KW-0812">Transmembrane</keyword>
<feature type="transmembrane region" description="Helical" evidence="1">
    <location>
        <begin position="234"/>
        <end position="256"/>
    </location>
</feature>